<reference evidence="3 4" key="1">
    <citation type="submission" date="2021-06" db="EMBL/GenBank/DDBJ databases">
        <title>Caerostris darwini draft genome.</title>
        <authorList>
            <person name="Kono N."/>
            <person name="Arakawa K."/>
        </authorList>
    </citation>
    <scope>NUCLEOTIDE SEQUENCE [LARGE SCALE GENOMIC DNA]</scope>
</reference>
<dbReference type="Proteomes" id="UP001054837">
    <property type="component" value="Unassembled WGS sequence"/>
</dbReference>
<sequence>MSNNTSVATTTPIKFIRKHLSTRKSKRTPQYIPQLSPKISLKYQLTCPSRNFERSFRKSEETSPTSSFSLNRKRRPARWYPDTIRPPSRQVDSDSCPELDIQLVLIPQCRRKLLCGSRRMSLVCGWSFFIVWFLFIYHPRR</sequence>
<dbReference type="EMBL" id="BPLQ01007118">
    <property type="protein sequence ID" value="GIY27994.1"/>
    <property type="molecule type" value="Genomic_DNA"/>
</dbReference>
<gene>
    <name evidence="3" type="ORF">CDAR_365071</name>
</gene>
<evidence type="ECO:0000313" key="3">
    <source>
        <dbReference type="EMBL" id="GIY27994.1"/>
    </source>
</evidence>
<evidence type="ECO:0000256" key="2">
    <source>
        <dbReference type="SAM" id="Phobius"/>
    </source>
</evidence>
<name>A0AAV4S1Y1_9ARAC</name>
<keyword evidence="2" id="KW-1133">Transmembrane helix</keyword>
<keyword evidence="2" id="KW-0812">Transmembrane</keyword>
<keyword evidence="4" id="KW-1185">Reference proteome</keyword>
<dbReference type="AlphaFoldDB" id="A0AAV4S1Y1"/>
<protein>
    <submittedName>
        <fullName evidence="3">Uncharacterized protein</fullName>
    </submittedName>
</protein>
<proteinExistence type="predicted"/>
<feature type="region of interest" description="Disordered" evidence="1">
    <location>
        <begin position="54"/>
        <end position="94"/>
    </location>
</feature>
<comment type="caution">
    <text evidence="3">The sequence shown here is derived from an EMBL/GenBank/DDBJ whole genome shotgun (WGS) entry which is preliminary data.</text>
</comment>
<keyword evidence="2" id="KW-0472">Membrane</keyword>
<feature type="transmembrane region" description="Helical" evidence="2">
    <location>
        <begin position="120"/>
        <end position="138"/>
    </location>
</feature>
<evidence type="ECO:0000256" key="1">
    <source>
        <dbReference type="SAM" id="MobiDB-lite"/>
    </source>
</evidence>
<organism evidence="3 4">
    <name type="scientific">Caerostris darwini</name>
    <dbReference type="NCBI Taxonomy" id="1538125"/>
    <lineage>
        <taxon>Eukaryota</taxon>
        <taxon>Metazoa</taxon>
        <taxon>Ecdysozoa</taxon>
        <taxon>Arthropoda</taxon>
        <taxon>Chelicerata</taxon>
        <taxon>Arachnida</taxon>
        <taxon>Araneae</taxon>
        <taxon>Araneomorphae</taxon>
        <taxon>Entelegynae</taxon>
        <taxon>Araneoidea</taxon>
        <taxon>Araneidae</taxon>
        <taxon>Caerostris</taxon>
    </lineage>
</organism>
<evidence type="ECO:0000313" key="4">
    <source>
        <dbReference type="Proteomes" id="UP001054837"/>
    </source>
</evidence>
<accession>A0AAV4S1Y1</accession>